<evidence type="ECO:0000256" key="2">
    <source>
        <dbReference type="ARBA" id="ARBA00022741"/>
    </source>
</evidence>
<dbReference type="InterPro" id="IPR050763">
    <property type="entry name" value="ABC_transporter_ATP-binding"/>
</dbReference>
<gene>
    <name evidence="5" type="primary">drrA</name>
    <name evidence="5" type="ORF">NCTC8622_02609</name>
</gene>
<reference evidence="5 6" key="1">
    <citation type="submission" date="2018-06" db="EMBL/GenBank/DDBJ databases">
        <authorList>
            <consortium name="Pathogen Informatics"/>
            <person name="Doyle S."/>
        </authorList>
    </citation>
    <scope>NUCLEOTIDE SEQUENCE [LARGE SCALE GENOMIC DNA]</scope>
    <source>
        <strain evidence="5 6">NCTC8622</strain>
    </source>
</reference>
<dbReference type="EC" id="3.6.3.-" evidence="5"/>
<dbReference type="InterPro" id="IPR027417">
    <property type="entry name" value="P-loop_NTPase"/>
</dbReference>
<dbReference type="CDD" id="cd03230">
    <property type="entry name" value="ABC_DR_subfamily_A"/>
    <property type="match status" value="1"/>
</dbReference>
<dbReference type="InterPro" id="IPR003593">
    <property type="entry name" value="AAA+_ATPase"/>
</dbReference>
<protein>
    <submittedName>
        <fullName evidence="5">ABC transporter ATP-binding protein</fullName>
        <ecNumber evidence="5">3.6.3.-</ecNumber>
    </submittedName>
</protein>
<dbReference type="SUPFAM" id="SSF52540">
    <property type="entry name" value="P-loop containing nucleoside triphosphate hydrolases"/>
    <property type="match status" value="1"/>
</dbReference>
<dbReference type="PANTHER" id="PTHR42711">
    <property type="entry name" value="ABC TRANSPORTER ATP-BINDING PROTEIN"/>
    <property type="match status" value="1"/>
</dbReference>
<feature type="domain" description="ABC transporter" evidence="4">
    <location>
        <begin position="5"/>
        <end position="236"/>
    </location>
</feature>
<name>A0A376U2K2_ECOLX</name>
<dbReference type="Pfam" id="PF00005">
    <property type="entry name" value="ABC_tran"/>
    <property type="match status" value="1"/>
</dbReference>
<dbReference type="Proteomes" id="UP000254079">
    <property type="component" value="Unassembled WGS sequence"/>
</dbReference>
<dbReference type="SMART" id="SM00382">
    <property type="entry name" value="AAA"/>
    <property type="match status" value="1"/>
</dbReference>
<proteinExistence type="predicted"/>
<dbReference type="AlphaFoldDB" id="A0A376U2K2"/>
<keyword evidence="1" id="KW-0813">Transport</keyword>
<dbReference type="GO" id="GO:0005524">
    <property type="term" value="F:ATP binding"/>
    <property type="evidence" value="ECO:0007669"/>
    <property type="project" value="UniProtKB-KW"/>
</dbReference>
<dbReference type="EMBL" id="UGCP01000002">
    <property type="protein sequence ID" value="STI83579.1"/>
    <property type="molecule type" value="Genomic_DNA"/>
</dbReference>
<keyword evidence="5" id="KW-0378">Hydrolase</keyword>
<evidence type="ECO:0000313" key="5">
    <source>
        <dbReference type="EMBL" id="STI83579.1"/>
    </source>
</evidence>
<accession>A0A376U2K2</accession>
<dbReference type="PROSITE" id="PS00211">
    <property type="entry name" value="ABC_TRANSPORTER_1"/>
    <property type="match status" value="1"/>
</dbReference>
<evidence type="ECO:0000313" key="6">
    <source>
        <dbReference type="Proteomes" id="UP000254079"/>
    </source>
</evidence>
<keyword evidence="2" id="KW-0547">Nucleotide-binding</keyword>
<dbReference type="PANTHER" id="PTHR42711:SF15">
    <property type="entry name" value="ABC-TYPE MULTIDRUG TRANSPORT SYSTEM, ATPASE COMPONENT"/>
    <property type="match status" value="1"/>
</dbReference>
<dbReference type="GO" id="GO:0016887">
    <property type="term" value="F:ATP hydrolysis activity"/>
    <property type="evidence" value="ECO:0007669"/>
    <property type="project" value="InterPro"/>
</dbReference>
<dbReference type="PROSITE" id="PS50893">
    <property type="entry name" value="ABC_TRANSPORTER_2"/>
    <property type="match status" value="1"/>
</dbReference>
<organism evidence="5 6">
    <name type="scientific">Escherichia coli</name>
    <dbReference type="NCBI Taxonomy" id="562"/>
    <lineage>
        <taxon>Bacteria</taxon>
        <taxon>Pseudomonadati</taxon>
        <taxon>Pseudomonadota</taxon>
        <taxon>Gammaproteobacteria</taxon>
        <taxon>Enterobacterales</taxon>
        <taxon>Enterobacteriaceae</taxon>
        <taxon>Escherichia</taxon>
    </lineage>
</organism>
<sequence length="350" mass="39187">MTIALELQQLKKTYPGGVQALRGIDLQVEAGDFYALLGPNGAGKSTTIGIISSLVNKTSGRVSVFGYDLEKDVVNAKRQLGLVPQEFNFNPFETVQQIVVNQAGYYGVERKEAYIRSEKYLKQLDLWGKRNERARMLSGGMKRRLMIARALMHEPKLLILDEPTAGVDIELRRSMWGFLKDLNDKGTTIILTTHYLEEAEMLCRNIGIIQHGELVENTSMKALLAKLKSETFILDLAPKSPLPKLDGYQYRLVDTATLEVEVLREQGINSVFTQLSEQGIQVLSMRNKANRLEELFVSLVNENKEIAHDASLLGGAKKHLGERDPSLYAYLGADAGAASHHHDPLLYYLR</sequence>
<dbReference type="FunFam" id="3.40.50.300:FF:000361">
    <property type="entry name" value="Multidrug ABC transporter ATP-binding protein"/>
    <property type="match status" value="1"/>
</dbReference>
<dbReference type="Gene3D" id="3.40.50.300">
    <property type="entry name" value="P-loop containing nucleotide triphosphate hydrolases"/>
    <property type="match status" value="1"/>
</dbReference>
<evidence type="ECO:0000256" key="3">
    <source>
        <dbReference type="ARBA" id="ARBA00022840"/>
    </source>
</evidence>
<dbReference type="InterPro" id="IPR017871">
    <property type="entry name" value="ABC_transporter-like_CS"/>
</dbReference>
<evidence type="ECO:0000259" key="4">
    <source>
        <dbReference type="PROSITE" id="PS50893"/>
    </source>
</evidence>
<keyword evidence="3 5" id="KW-0067">ATP-binding</keyword>
<dbReference type="InterPro" id="IPR003439">
    <property type="entry name" value="ABC_transporter-like_ATP-bd"/>
</dbReference>
<evidence type="ECO:0000256" key="1">
    <source>
        <dbReference type="ARBA" id="ARBA00022448"/>
    </source>
</evidence>